<dbReference type="PANTHER" id="PTHR31221">
    <property type="entry name" value="WRKY TRANSCRIPTION FACTOR PROTEIN 1-RELATED"/>
    <property type="match status" value="1"/>
</dbReference>
<dbReference type="SUPFAM" id="SSF118290">
    <property type="entry name" value="WRKY DNA-binding domain"/>
    <property type="match status" value="2"/>
</dbReference>
<keyword evidence="8" id="KW-1185">Reference proteome</keyword>
<dbReference type="PANTHER" id="PTHR31221:SF360">
    <property type="entry name" value="WRKY DOMAIN-CONTAINING PROTEIN"/>
    <property type="match status" value="1"/>
</dbReference>
<feature type="domain" description="WRKY" evidence="6">
    <location>
        <begin position="240"/>
        <end position="304"/>
    </location>
</feature>
<dbReference type="GO" id="GO:0003700">
    <property type="term" value="F:DNA-binding transcription factor activity"/>
    <property type="evidence" value="ECO:0007669"/>
    <property type="project" value="InterPro"/>
</dbReference>
<name>A0A8J5GXW4_ZINOF</name>
<gene>
    <name evidence="7" type="ORF">ZIOFF_026469</name>
</gene>
<evidence type="ECO:0000259" key="6">
    <source>
        <dbReference type="PROSITE" id="PS50811"/>
    </source>
</evidence>
<dbReference type="InterPro" id="IPR036576">
    <property type="entry name" value="WRKY_dom_sf"/>
</dbReference>
<dbReference type="SMART" id="SM00774">
    <property type="entry name" value="WRKY"/>
    <property type="match status" value="1"/>
</dbReference>
<keyword evidence="5" id="KW-0539">Nucleus</keyword>
<dbReference type="Pfam" id="PF03106">
    <property type="entry name" value="WRKY"/>
    <property type="match status" value="1"/>
</dbReference>
<keyword evidence="4" id="KW-0804">Transcription</keyword>
<evidence type="ECO:0000313" key="7">
    <source>
        <dbReference type="EMBL" id="KAG6516022.1"/>
    </source>
</evidence>
<comment type="subcellular location">
    <subcellularLocation>
        <location evidence="1">Nucleus</location>
    </subcellularLocation>
</comment>
<dbReference type="InterPro" id="IPR003657">
    <property type="entry name" value="WRKY_dom"/>
</dbReference>
<keyword evidence="3" id="KW-0238">DNA-binding</keyword>
<dbReference type="AlphaFoldDB" id="A0A8J5GXW4"/>
<accession>A0A8J5GXW4</accession>
<dbReference type="EMBL" id="JACMSC010000007">
    <property type="protein sequence ID" value="KAG6516022.1"/>
    <property type="molecule type" value="Genomic_DNA"/>
</dbReference>
<dbReference type="Proteomes" id="UP000734854">
    <property type="component" value="Unassembled WGS sequence"/>
</dbReference>
<evidence type="ECO:0000256" key="4">
    <source>
        <dbReference type="ARBA" id="ARBA00023163"/>
    </source>
</evidence>
<sequence length="506" mass="56774">MEDFNPSMYYDDYDLVETLQLWQLNDQSAIERMVSLSDIPPVLENQVAGVGFTSNGADLHMGIPPPLDRSLPANYFDFQTSDLISYSNHDACKVYAQPTGHEGLLDSENANLPDSNYVHDDLLELFVRTMGFEEFLESDNAILPTLDYVQAMGYEDLIEPDNAILPTSDYVQATGSKDLLESKNHAISMIIPSERTQDKEAKDVIDENQERNNASLVLSDHSKPVKLVAVIAKPPPRQVKAKNPPSDGHNWRKYGQKHVKNSEFLRSYYRCTHPICKVTKKVEYSTEGHVAEIIYKGSHKHPKANPSCNHASNCLTKQMAINDYSSHKRNLDNVKMSSYARSACQPKYTILIESYDEVALDDGFHWRKYGQRLLKETQIQGVTTGVLILNAWFSIFHFPCRQQLTPSVRTAAVVPRRSALLLSFRVADLPLFHEATCDASPPLTAFLLQSLVGCCPLSKFLNKEASIEAQHSTIASSLPKLLSADLLFTSLLTFLSFPFIDSNHSV</sequence>
<proteinExistence type="predicted"/>
<protein>
    <recommendedName>
        <fullName evidence="6">WRKY domain-containing protein</fullName>
    </recommendedName>
</protein>
<evidence type="ECO:0000256" key="2">
    <source>
        <dbReference type="ARBA" id="ARBA00023015"/>
    </source>
</evidence>
<evidence type="ECO:0000256" key="5">
    <source>
        <dbReference type="ARBA" id="ARBA00023242"/>
    </source>
</evidence>
<evidence type="ECO:0000313" key="8">
    <source>
        <dbReference type="Proteomes" id="UP000734854"/>
    </source>
</evidence>
<comment type="caution">
    <text evidence="7">The sequence shown here is derived from an EMBL/GenBank/DDBJ whole genome shotgun (WGS) entry which is preliminary data.</text>
</comment>
<reference evidence="7 8" key="1">
    <citation type="submission" date="2020-08" db="EMBL/GenBank/DDBJ databases">
        <title>Plant Genome Project.</title>
        <authorList>
            <person name="Zhang R.-G."/>
        </authorList>
    </citation>
    <scope>NUCLEOTIDE SEQUENCE [LARGE SCALE GENOMIC DNA]</scope>
    <source>
        <tissue evidence="7">Rhizome</tissue>
    </source>
</reference>
<dbReference type="Gene3D" id="2.20.25.80">
    <property type="entry name" value="WRKY domain"/>
    <property type="match status" value="1"/>
</dbReference>
<dbReference type="GO" id="GO:0043565">
    <property type="term" value="F:sequence-specific DNA binding"/>
    <property type="evidence" value="ECO:0007669"/>
    <property type="project" value="InterPro"/>
</dbReference>
<dbReference type="PROSITE" id="PS50811">
    <property type="entry name" value="WRKY"/>
    <property type="match status" value="1"/>
</dbReference>
<organism evidence="7 8">
    <name type="scientific">Zingiber officinale</name>
    <name type="common">Ginger</name>
    <name type="synonym">Amomum zingiber</name>
    <dbReference type="NCBI Taxonomy" id="94328"/>
    <lineage>
        <taxon>Eukaryota</taxon>
        <taxon>Viridiplantae</taxon>
        <taxon>Streptophyta</taxon>
        <taxon>Embryophyta</taxon>
        <taxon>Tracheophyta</taxon>
        <taxon>Spermatophyta</taxon>
        <taxon>Magnoliopsida</taxon>
        <taxon>Liliopsida</taxon>
        <taxon>Zingiberales</taxon>
        <taxon>Zingiberaceae</taxon>
        <taxon>Zingiber</taxon>
    </lineage>
</organism>
<dbReference type="GO" id="GO:0005634">
    <property type="term" value="C:nucleus"/>
    <property type="evidence" value="ECO:0007669"/>
    <property type="project" value="UniProtKB-SubCell"/>
</dbReference>
<keyword evidence="2" id="KW-0805">Transcription regulation</keyword>
<evidence type="ECO:0000256" key="1">
    <source>
        <dbReference type="ARBA" id="ARBA00004123"/>
    </source>
</evidence>
<dbReference type="InterPro" id="IPR044810">
    <property type="entry name" value="WRKY_plant"/>
</dbReference>
<evidence type="ECO:0000256" key="3">
    <source>
        <dbReference type="ARBA" id="ARBA00023125"/>
    </source>
</evidence>